<evidence type="ECO:0000313" key="4">
    <source>
        <dbReference type="EMBL" id="KMT64959.1"/>
    </source>
</evidence>
<keyword evidence="1" id="KW-1133">Transmembrane helix</keyword>
<evidence type="ECO:0000256" key="1">
    <source>
        <dbReference type="SAM" id="Phobius"/>
    </source>
</evidence>
<keyword evidence="1" id="KW-0472">Membrane</keyword>
<dbReference type="SMART" id="SM00052">
    <property type="entry name" value="EAL"/>
    <property type="match status" value="1"/>
</dbReference>
<dbReference type="OrthoDB" id="5894408at2"/>
<feature type="transmembrane region" description="Helical" evidence="1">
    <location>
        <begin position="141"/>
        <end position="160"/>
    </location>
</feature>
<organism evidence="4 5">
    <name type="scientific">Catenovulum maritimum</name>
    <dbReference type="NCBI Taxonomy" id="1513271"/>
    <lineage>
        <taxon>Bacteria</taxon>
        <taxon>Pseudomonadati</taxon>
        <taxon>Pseudomonadota</taxon>
        <taxon>Gammaproteobacteria</taxon>
        <taxon>Alteromonadales</taxon>
        <taxon>Alteromonadaceae</taxon>
        <taxon>Catenovulum</taxon>
    </lineage>
</organism>
<evidence type="ECO:0000259" key="3">
    <source>
        <dbReference type="PROSITE" id="PS50887"/>
    </source>
</evidence>
<dbReference type="Proteomes" id="UP000037600">
    <property type="component" value="Unassembled WGS sequence"/>
</dbReference>
<feature type="domain" description="GGDEF" evidence="3">
    <location>
        <begin position="251"/>
        <end position="381"/>
    </location>
</feature>
<dbReference type="InterPro" id="IPR050706">
    <property type="entry name" value="Cyclic-di-GMP_PDE-like"/>
</dbReference>
<dbReference type="GO" id="GO:0071111">
    <property type="term" value="F:cyclic-guanylate-specific phosphodiesterase activity"/>
    <property type="evidence" value="ECO:0007669"/>
    <property type="project" value="InterPro"/>
</dbReference>
<dbReference type="Pfam" id="PF00990">
    <property type="entry name" value="GGDEF"/>
    <property type="match status" value="1"/>
</dbReference>
<dbReference type="PROSITE" id="PS50887">
    <property type="entry name" value="GGDEF"/>
    <property type="match status" value="1"/>
</dbReference>
<dbReference type="Gene3D" id="3.30.70.270">
    <property type="match status" value="1"/>
</dbReference>
<dbReference type="PANTHER" id="PTHR33121:SF79">
    <property type="entry name" value="CYCLIC DI-GMP PHOSPHODIESTERASE PDED-RELATED"/>
    <property type="match status" value="1"/>
</dbReference>
<dbReference type="Gene3D" id="3.20.20.450">
    <property type="entry name" value="EAL domain"/>
    <property type="match status" value="1"/>
</dbReference>
<protein>
    <recommendedName>
        <fullName evidence="6">Diguanylate cyclase</fullName>
    </recommendedName>
</protein>
<feature type="transmembrane region" description="Helical" evidence="1">
    <location>
        <begin position="6"/>
        <end position="27"/>
    </location>
</feature>
<dbReference type="SUPFAM" id="SSF55073">
    <property type="entry name" value="Nucleotide cyclase"/>
    <property type="match status" value="1"/>
</dbReference>
<dbReference type="Pfam" id="PF00563">
    <property type="entry name" value="EAL"/>
    <property type="match status" value="1"/>
</dbReference>
<name>A0A0J8GUI1_9ALTE</name>
<feature type="domain" description="EAL" evidence="2">
    <location>
        <begin position="394"/>
        <end position="641"/>
    </location>
</feature>
<accession>A0A0J8GUI1</accession>
<evidence type="ECO:0008006" key="6">
    <source>
        <dbReference type="Google" id="ProtNLM"/>
    </source>
</evidence>
<dbReference type="SMART" id="SM00267">
    <property type="entry name" value="GGDEF"/>
    <property type="match status" value="1"/>
</dbReference>
<evidence type="ECO:0000259" key="2">
    <source>
        <dbReference type="PROSITE" id="PS50883"/>
    </source>
</evidence>
<evidence type="ECO:0000313" key="5">
    <source>
        <dbReference type="Proteomes" id="UP000037600"/>
    </source>
</evidence>
<keyword evidence="5" id="KW-1185">Reference proteome</keyword>
<reference evidence="4 5" key="1">
    <citation type="submission" date="2015-04" db="EMBL/GenBank/DDBJ databases">
        <title>Draft Genome Sequence of the Novel Agar-Digesting Marine Bacterium Q1.</title>
        <authorList>
            <person name="Li Y."/>
            <person name="Li D."/>
            <person name="Chen G."/>
            <person name="Du Z."/>
        </authorList>
    </citation>
    <scope>NUCLEOTIDE SEQUENCE [LARGE SCALE GENOMIC DNA]</scope>
    <source>
        <strain evidence="4 5">Q1</strain>
    </source>
</reference>
<dbReference type="CDD" id="cd01948">
    <property type="entry name" value="EAL"/>
    <property type="match status" value="1"/>
</dbReference>
<dbReference type="InterPro" id="IPR001633">
    <property type="entry name" value="EAL_dom"/>
</dbReference>
<dbReference type="PROSITE" id="PS50883">
    <property type="entry name" value="EAL"/>
    <property type="match status" value="1"/>
</dbReference>
<dbReference type="AlphaFoldDB" id="A0A0J8GUI1"/>
<gene>
    <name evidence="4" type="ORF">XM47_11615</name>
</gene>
<dbReference type="STRING" id="1513271.XM47_11615"/>
<sequence>MGIYRRFWVPIFTCLFIVFALLSVFLVQQLEQKLASEQIKHQAQLINLVSLNPSATHKQLIKNIKSSFDYSSLEFKDQNNHQIYFYQDDKTTPSVSLTLFELLSLKYQAVHTRFETTDLQLIYKLKPNHLYIETDQMIKTLGLIFCVLSFLLAAIAQFFFNRIVLKAQSIIELQNEEANEAHFNQLPKSVLSLAKTLKISHENLLVQIKRWKDSAKTYQQAILTDDLTGLSNRIEFVKHFEQQLTVKEENNFGLLAIARVTNLAEINQNLGFLDGNDYLIQTAQVLNQQTKNYTNGKCFRLNGTDFGLLLPNLSHSDAVKFGEKLSSQLKSINQNSEEIYVYVGMVLYQSGNSMGELMALADTGISIAQTKQESAWHIQKDKSVLDNISAKYGNQNWKAVIADVIDNQRIQLYNQVIEPTNKSSLIYNELLARFTSHTGHILPTETFVSMATRMGKIIEIDKLIIEQAIEFITANSESKIAINLSSSAIQDEAFFIWLERRLLRSENLSTSFIFEVSEGTISKNLDKAQRLINMLHRCGAKLTVEHFGVSFMSLKFFQSFKPDYIKLDASLCRHINEDLNNQYYVRILIDIAHRLGVSVLAESVETLDEKQVLQQMFIDGCQGYLIAKPKSIENSLKPCVS</sequence>
<dbReference type="NCBIfam" id="TIGR00254">
    <property type="entry name" value="GGDEF"/>
    <property type="match status" value="1"/>
</dbReference>
<dbReference type="SUPFAM" id="SSF141868">
    <property type="entry name" value="EAL domain-like"/>
    <property type="match status" value="1"/>
</dbReference>
<dbReference type="PANTHER" id="PTHR33121">
    <property type="entry name" value="CYCLIC DI-GMP PHOSPHODIESTERASE PDEF"/>
    <property type="match status" value="1"/>
</dbReference>
<comment type="caution">
    <text evidence="4">The sequence shown here is derived from an EMBL/GenBank/DDBJ whole genome shotgun (WGS) entry which is preliminary data.</text>
</comment>
<dbReference type="InterPro" id="IPR043128">
    <property type="entry name" value="Rev_trsase/Diguanyl_cyclase"/>
</dbReference>
<dbReference type="EMBL" id="LAZL01000017">
    <property type="protein sequence ID" value="KMT64959.1"/>
    <property type="molecule type" value="Genomic_DNA"/>
</dbReference>
<dbReference type="InterPro" id="IPR000160">
    <property type="entry name" value="GGDEF_dom"/>
</dbReference>
<proteinExistence type="predicted"/>
<dbReference type="InterPro" id="IPR035919">
    <property type="entry name" value="EAL_sf"/>
</dbReference>
<keyword evidence="1" id="KW-0812">Transmembrane</keyword>
<dbReference type="RefSeq" id="WP_048692662.1">
    <property type="nucleotide sequence ID" value="NZ_KQ130492.1"/>
</dbReference>
<dbReference type="InterPro" id="IPR029787">
    <property type="entry name" value="Nucleotide_cyclase"/>
</dbReference>